<comment type="similarity">
    <text evidence="2 8">Belongs to the lactate permease family.</text>
</comment>
<dbReference type="EMBL" id="JACRTA010000001">
    <property type="protein sequence ID" value="MBC8567954.1"/>
    <property type="molecule type" value="Genomic_DNA"/>
</dbReference>
<evidence type="ECO:0000313" key="10">
    <source>
        <dbReference type="Proteomes" id="UP000610862"/>
    </source>
</evidence>
<keyword evidence="4 8" id="KW-1003">Cell membrane</keyword>
<dbReference type="GO" id="GO:0015129">
    <property type="term" value="F:lactate transmembrane transporter activity"/>
    <property type="evidence" value="ECO:0007669"/>
    <property type="project" value="UniProtKB-UniRule"/>
</dbReference>
<name>A0A926E900_9FIRM</name>
<protein>
    <recommendedName>
        <fullName evidence="8">L-lactate permease</fullName>
    </recommendedName>
</protein>
<feature type="transmembrane region" description="Helical" evidence="8">
    <location>
        <begin position="271"/>
        <end position="294"/>
    </location>
</feature>
<dbReference type="AlphaFoldDB" id="A0A926E900"/>
<feature type="transmembrane region" description="Helical" evidence="8">
    <location>
        <begin position="175"/>
        <end position="198"/>
    </location>
</feature>
<dbReference type="PANTHER" id="PTHR30003:SF0">
    <property type="entry name" value="GLYCOLATE PERMEASE GLCA-RELATED"/>
    <property type="match status" value="1"/>
</dbReference>
<feature type="transmembrane region" description="Helical" evidence="8">
    <location>
        <begin position="99"/>
        <end position="131"/>
    </location>
</feature>
<dbReference type="Pfam" id="PF02652">
    <property type="entry name" value="Lactate_perm"/>
    <property type="match status" value="1"/>
</dbReference>
<evidence type="ECO:0000256" key="8">
    <source>
        <dbReference type="RuleBase" id="RU365092"/>
    </source>
</evidence>
<feature type="transmembrane region" description="Helical" evidence="8">
    <location>
        <begin position="207"/>
        <end position="225"/>
    </location>
</feature>
<sequence length="507" mass="54712">MLQLIMSLFPIVCLLVCLLVLNLTAIKASAWSLLLAAAIYFFYFRSGSGIVISMSKGFGLAIFVVLIIWGAMLLYNMVKETGALEVINEKIESSIEDKLIQFLLLSWVFASFLQGIAGFGVPVIVITPILISLGFAPEIAAASVLIGHSWSISFGSMGSSIYAINMVTDTEIGNIVLNMSLFGTIAMVCTGISVCFVFGEKKVLMKGIIYVLITSVFMGFTLYIMAYFQMFSIIGLTTGAVGSAVLLTINRISKKKKIEKEKKYLCGSKRAFGIGYAVMPYVLIVVLSIMFFVIDPKLQLCFDFPGYETAEGRIIQEENDYVSFNIFKFPLSIILMSTVISGIAFRSKKALDCQKLKLILKNTIKKCTSTTMTIVFLLTMAVVMMDSGMIENLALAMVAVSGDIYPVFSSFIGLLGAFITGSNTNSNIIFGNFQEIAANSLGYSAAVICAAQSIGASIGGAIGPTTVALGATAAHIQGKESSIYRKTLVPILVSTLILGIVNFLMLN</sequence>
<dbReference type="InterPro" id="IPR003804">
    <property type="entry name" value="Lactate_perm"/>
</dbReference>
<feature type="transmembrane region" description="Helical" evidence="8">
    <location>
        <begin position="58"/>
        <end position="78"/>
    </location>
</feature>
<keyword evidence="5 8" id="KW-0812">Transmembrane</keyword>
<evidence type="ECO:0000256" key="4">
    <source>
        <dbReference type="ARBA" id="ARBA00022475"/>
    </source>
</evidence>
<dbReference type="GO" id="GO:0005886">
    <property type="term" value="C:plasma membrane"/>
    <property type="evidence" value="ECO:0007669"/>
    <property type="project" value="UniProtKB-SubCell"/>
</dbReference>
<evidence type="ECO:0000256" key="6">
    <source>
        <dbReference type="ARBA" id="ARBA00022989"/>
    </source>
</evidence>
<accession>A0A926E900</accession>
<dbReference type="RefSeq" id="WP_187525043.1">
    <property type="nucleotide sequence ID" value="NZ_JACRTA010000001.1"/>
</dbReference>
<feature type="transmembrane region" description="Helical" evidence="8">
    <location>
        <begin position="6"/>
        <end position="26"/>
    </location>
</feature>
<gene>
    <name evidence="9" type="ORF">H8692_04130</name>
</gene>
<dbReference type="PANTHER" id="PTHR30003">
    <property type="entry name" value="L-LACTATE PERMEASE"/>
    <property type="match status" value="1"/>
</dbReference>
<comment type="subcellular location">
    <subcellularLocation>
        <location evidence="1 8">Cell membrane</location>
        <topology evidence="1 8">Multi-pass membrane protein</topology>
    </subcellularLocation>
</comment>
<keyword evidence="10" id="KW-1185">Reference proteome</keyword>
<organism evidence="9 10">
    <name type="scientific">Lentihominibacter hominis</name>
    <dbReference type="NCBI Taxonomy" id="2763645"/>
    <lineage>
        <taxon>Bacteria</taxon>
        <taxon>Bacillati</taxon>
        <taxon>Bacillota</taxon>
        <taxon>Clostridia</taxon>
        <taxon>Peptostreptococcales</taxon>
        <taxon>Anaerovoracaceae</taxon>
        <taxon>Lentihominibacter</taxon>
    </lineage>
</organism>
<feature type="transmembrane region" description="Helical" evidence="8">
    <location>
        <begin position="326"/>
        <end position="345"/>
    </location>
</feature>
<comment type="caution">
    <text evidence="9">The sequence shown here is derived from an EMBL/GenBank/DDBJ whole genome shotgun (WGS) entry which is preliminary data.</text>
</comment>
<reference evidence="9" key="1">
    <citation type="submission" date="2020-08" db="EMBL/GenBank/DDBJ databases">
        <title>Genome public.</title>
        <authorList>
            <person name="Liu C."/>
            <person name="Sun Q."/>
        </authorList>
    </citation>
    <scope>NUCLEOTIDE SEQUENCE</scope>
    <source>
        <strain evidence="9">NSJ-24</strain>
    </source>
</reference>
<dbReference type="Proteomes" id="UP000610862">
    <property type="component" value="Unassembled WGS sequence"/>
</dbReference>
<evidence type="ECO:0000256" key="3">
    <source>
        <dbReference type="ARBA" id="ARBA00022448"/>
    </source>
</evidence>
<evidence type="ECO:0000256" key="2">
    <source>
        <dbReference type="ARBA" id="ARBA00010100"/>
    </source>
</evidence>
<evidence type="ECO:0000313" key="9">
    <source>
        <dbReference type="EMBL" id="MBC8567954.1"/>
    </source>
</evidence>
<feature type="transmembrane region" description="Helical" evidence="8">
    <location>
        <begin position="231"/>
        <end position="250"/>
    </location>
</feature>
<comment type="caution">
    <text evidence="8">Lacks conserved residue(s) required for the propagation of feature annotation.</text>
</comment>
<keyword evidence="6 8" id="KW-1133">Transmembrane helix</keyword>
<feature type="transmembrane region" description="Helical" evidence="8">
    <location>
        <begin position="33"/>
        <end position="52"/>
    </location>
</feature>
<feature type="transmembrane region" description="Helical" evidence="8">
    <location>
        <begin position="487"/>
        <end position="506"/>
    </location>
</feature>
<proteinExistence type="inferred from homology"/>
<keyword evidence="3 8" id="KW-0813">Transport</keyword>
<evidence type="ECO:0000256" key="7">
    <source>
        <dbReference type="ARBA" id="ARBA00023136"/>
    </source>
</evidence>
<keyword evidence="7 8" id="KW-0472">Membrane</keyword>
<dbReference type="GO" id="GO:0015295">
    <property type="term" value="F:solute:proton symporter activity"/>
    <property type="evidence" value="ECO:0007669"/>
    <property type="project" value="TreeGrafter"/>
</dbReference>
<evidence type="ECO:0000256" key="5">
    <source>
        <dbReference type="ARBA" id="ARBA00022692"/>
    </source>
</evidence>
<comment type="function">
    <text evidence="8">Uptake of L-lactate across the membrane. Can also transport D-lactate and glycolate.</text>
</comment>
<evidence type="ECO:0000256" key="1">
    <source>
        <dbReference type="ARBA" id="ARBA00004651"/>
    </source>
</evidence>